<evidence type="ECO:0000256" key="1">
    <source>
        <dbReference type="ARBA" id="ARBA00010838"/>
    </source>
</evidence>
<evidence type="ECO:0000256" key="2">
    <source>
        <dbReference type="ARBA" id="ARBA00022801"/>
    </source>
</evidence>
<gene>
    <name evidence="5" type="ORF">VNO77_42210</name>
</gene>
<proteinExistence type="inferred from homology"/>
<keyword evidence="6" id="KW-1185">Reference proteome</keyword>
<dbReference type="Gene3D" id="3.20.20.80">
    <property type="entry name" value="Glycosidases"/>
    <property type="match status" value="2"/>
</dbReference>
<evidence type="ECO:0008006" key="7">
    <source>
        <dbReference type="Google" id="ProtNLM"/>
    </source>
</evidence>
<organism evidence="5 6">
    <name type="scientific">Canavalia gladiata</name>
    <name type="common">Sword bean</name>
    <name type="synonym">Dolichos gladiatus</name>
    <dbReference type="NCBI Taxonomy" id="3824"/>
    <lineage>
        <taxon>Eukaryota</taxon>
        <taxon>Viridiplantae</taxon>
        <taxon>Streptophyta</taxon>
        <taxon>Embryophyta</taxon>
        <taxon>Tracheophyta</taxon>
        <taxon>Spermatophyta</taxon>
        <taxon>Magnoliopsida</taxon>
        <taxon>eudicotyledons</taxon>
        <taxon>Gunneridae</taxon>
        <taxon>Pentapetalae</taxon>
        <taxon>rosids</taxon>
        <taxon>fabids</taxon>
        <taxon>Fabales</taxon>
        <taxon>Fabaceae</taxon>
        <taxon>Papilionoideae</taxon>
        <taxon>50 kb inversion clade</taxon>
        <taxon>NPAAA clade</taxon>
        <taxon>indigoferoid/millettioid clade</taxon>
        <taxon>Phaseoleae</taxon>
        <taxon>Canavalia</taxon>
    </lineage>
</organism>
<comment type="similarity">
    <text evidence="1 3">Belongs to the glycosyl hydrolase 1 family.</text>
</comment>
<sequence length="290" mass="32368">MAHSTVLFLGLFAFVYALQSIIFPQDVPPIVDVAPIMDVDTLNRTSFPEGFIFGTASASYQFEGAANEGGRGPSIWDTFSRTYPDKIMDKSSGDVATDHYHRYKEDVGLMTYMNMDAYRFSISWSRILPNGKLSGGRCTKCSVGDSGTEPYLASHNQLLAHAAAVEQYKKMYQESQKGVIGITLVSHWFVPFSNSKLDKEAAERALDFMFGWYMEPLTSGRYPQSMRSLVGKRLPVFSRVQAKLVKGSFDFIGINYYTANFAADAPQLSHYGPSYLVDSLVNFTSKDTFI</sequence>
<evidence type="ECO:0000256" key="3">
    <source>
        <dbReference type="RuleBase" id="RU003690"/>
    </source>
</evidence>
<evidence type="ECO:0000256" key="4">
    <source>
        <dbReference type="SAM" id="SignalP"/>
    </source>
</evidence>
<dbReference type="InterPro" id="IPR017853">
    <property type="entry name" value="GH"/>
</dbReference>
<dbReference type="PANTHER" id="PTHR10353">
    <property type="entry name" value="GLYCOSYL HYDROLASE"/>
    <property type="match status" value="1"/>
</dbReference>
<comment type="caution">
    <text evidence="5">The sequence shown here is derived from an EMBL/GenBank/DDBJ whole genome shotgun (WGS) entry which is preliminary data.</text>
</comment>
<feature type="signal peptide" evidence="4">
    <location>
        <begin position="1"/>
        <end position="17"/>
    </location>
</feature>
<evidence type="ECO:0000313" key="5">
    <source>
        <dbReference type="EMBL" id="KAK7308591.1"/>
    </source>
</evidence>
<keyword evidence="2" id="KW-0378">Hydrolase</keyword>
<protein>
    <recommendedName>
        <fullName evidence="7">Beta-glucosidase</fullName>
    </recommendedName>
</protein>
<dbReference type="PROSITE" id="PS00653">
    <property type="entry name" value="GLYCOSYL_HYDROL_F1_2"/>
    <property type="match status" value="1"/>
</dbReference>
<dbReference type="InterPro" id="IPR001360">
    <property type="entry name" value="Glyco_hydro_1"/>
</dbReference>
<dbReference type="Proteomes" id="UP001367508">
    <property type="component" value="Unassembled WGS sequence"/>
</dbReference>
<dbReference type="Pfam" id="PF00232">
    <property type="entry name" value="Glyco_hydro_1"/>
    <property type="match status" value="2"/>
</dbReference>
<name>A0AAN9K231_CANGL</name>
<reference evidence="5 6" key="1">
    <citation type="submission" date="2024-01" db="EMBL/GenBank/DDBJ databases">
        <title>The genomes of 5 underutilized Papilionoideae crops provide insights into root nodulation and disease resistanc.</title>
        <authorList>
            <person name="Jiang F."/>
        </authorList>
    </citation>
    <scope>NUCLEOTIDE SEQUENCE [LARGE SCALE GENOMIC DNA]</scope>
    <source>
        <strain evidence="5">LVBAO_FW01</strain>
        <tissue evidence="5">Leaves</tissue>
    </source>
</reference>
<dbReference type="InterPro" id="IPR033132">
    <property type="entry name" value="GH_1_N_CS"/>
</dbReference>
<dbReference type="GO" id="GO:0008422">
    <property type="term" value="F:beta-glucosidase activity"/>
    <property type="evidence" value="ECO:0007669"/>
    <property type="project" value="TreeGrafter"/>
</dbReference>
<accession>A0AAN9K231</accession>
<feature type="chain" id="PRO_5042851164" description="Beta-glucosidase" evidence="4">
    <location>
        <begin position="18"/>
        <end position="290"/>
    </location>
</feature>
<dbReference type="GO" id="GO:0005975">
    <property type="term" value="P:carbohydrate metabolic process"/>
    <property type="evidence" value="ECO:0007669"/>
    <property type="project" value="InterPro"/>
</dbReference>
<dbReference type="AlphaFoldDB" id="A0AAN9K231"/>
<dbReference type="PANTHER" id="PTHR10353:SF331">
    <property type="entry name" value="GLYCOSIDE HYDROLASE FAMILY 1 PROTEIN"/>
    <property type="match status" value="1"/>
</dbReference>
<dbReference type="EMBL" id="JAYMYQ010000010">
    <property type="protein sequence ID" value="KAK7308591.1"/>
    <property type="molecule type" value="Genomic_DNA"/>
</dbReference>
<dbReference type="SUPFAM" id="SSF51445">
    <property type="entry name" value="(Trans)glycosidases"/>
    <property type="match status" value="1"/>
</dbReference>
<keyword evidence="4" id="KW-0732">Signal</keyword>
<evidence type="ECO:0000313" key="6">
    <source>
        <dbReference type="Proteomes" id="UP001367508"/>
    </source>
</evidence>